<dbReference type="PANTHER" id="PTHR22455:SF10">
    <property type="entry name" value="CILIA- AND FLAGELLA-ASSOCIATED PROTEIN 91"/>
    <property type="match status" value="1"/>
</dbReference>
<name>A0A095A4P0_SCHHA</name>
<dbReference type="EMBL" id="KL252132">
    <property type="protein sequence ID" value="KGB41807.1"/>
    <property type="molecule type" value="Genomic_DNA"/>
</dbReference>
<gene>
    <name evidence="1" type="ORF">MS3_10355</name>
</gene>
<sequence>MLQQLIRGRAIQTQMYEGKRKRSELIAESRSTHALLEDEQAQKKREKLTILTKQEDFSHLLHQVNHFI</sequence>
<evidence type="ECO:0000313" key="1">
    <source>
        <dbReference type="EMBL" id="KGB41807.1"/>
    </source>
</evidence>
<dbReference type="PANTHER" id="PTHR22455">
    <property type="entry name" value="CILIA- AND FLAGELLA-ASSOCIATED PROTEIN 91"/>
    <property type="match status" value="1"/>
</dbReference>
<organism evidence="1">
    <name type="scientific">Schistosoma haematobium</name>
    <name type="common">Blood fluke</name>
    <dbReference type="NCBI Taxonomy" id="6185"/>
    <lineage>
        <taxon>Eukaryota</taxon>
        <taxon>Metazoa</taxon>
        <taxon>Spiralia</taxon>
        <taxon>Lophotrochozoa</taxon>
        <taxon>Platyhelminthes</taxon>
        <taxon>Trematoda</taxon>
        <taxon>Digenea</taxon>
        <taxon>Strigeidida</taxon>
        <taxon>Schistosomatoidea</taxon>
        <taxon>Schistosomatidae</taxon>
        <taxon>Schistosoma</taxon>
    </lineage>
</organism>
<protein>
    <submittedName>
        <fullName evidence="1">Protein MAATS1</fullName>
    </submittedName>
</protein>
<dbReference type="InterPro" id="IPR026720">
    <property type="entry name" value="CFAP91"/>
</dbReference>
<dbReference type="STRING" id="6185.A0A095A4P0"/>
<dbReference type="AlphaFoldDB" id="A0A095A4P0"/>
<proteinExistence type="predicted"/>
<accession>A0A095A4P0</accession>
<reference evidence="1" key="1">
    <citation type="journal article" date="2012" name="Nat. Genet.">
        <title>Whole-genome sequence of Schistosoma haematobium.</title>
        <authorList>
            <person name="Young N.D."/>
            <person name="Jex A.R."/>
            <person name="Li B."/>
            <person name="Liu S."/>
            <person name="Yang L."/>
            <person name="Xiong Z."/>
            <person name="Li Y."/>
            <person name="Cantacessi C."/>
            <person name="Hall R.S."/>
            <person name="Xu X."/>
            <person name="Chen F."/>
            <person name="Wu X."/>
            <person name="Zerlotini A."/>
            <person name="Oliveira G."/>
            <person name="Hofmann A."/>
            <person name="Zhang G."/>
            <person name="Fang X."/>
            <person name="Kang Y."/>
            <person name="Campbell B.E."/>
            <person name="Loukas A."/>
            <person name="Ranganathan S."/>
            <person name="Rollinson D."/>
            <person name="Rinaldi G."/>
            <person name="Brindley P.J."/>
            <person name="Yang H."/>
            <person name="Wang J."/>
            <person name="Wang J."/>
            <person name="Gasser R.B."/>
        </authorList>
    </citation>
    <scope>NUCLEOTIDE SEQUENCE [LARGE SCALE GENOMIC DNA]</scope>
</reference>